<dbReference type="Gene3D" id="3.40.50.300">
    <property type="entry name" value="P-loop containing nucleotide triphosphate hydrolases"/>
    <property type="match status" value="2"/>
</dbReference>
<dbReference type="Gene3D" id="2.30.30.940">
    <property type="match status" value="1"/>
</dbReference>
<dbReference type="Pfam" id="PF13538">
    <property type="entry name" value="UvrD_C_2"/>
    <property type="match status" value="1"/>
</dbReference>
<dbReference type="GO" id="GO:0006310">
    <property type="term" value="P:DNA recombination"/>
    <property type="evidence" value="ECO:0007669"/>
    <property type="project" value="InterPro"/>
</dbReference>
<gene>
    <name evidence="4" type="primary">recD</name>
    <name evidence="4" type="ORF">cpL1_0270</name>
</gene>
<dbReference type="GO" id="GO:0005524">
    <property type="term" value="F:ATP binding"/>
    <property type="evidence" value="ECO:0007669"/>
    <property type="project" value="UniProtKB-KW"/>
</dbReference>
<reference evidence="4 5" key="1">
    <citation type="submission" date="2015-06" db="EMBL/GenBank/DDBJ databases">
        <title>More than comparative genomics: Whole genome sequencing reveals elusive C. pecorum plasmid and re-evaluates genetic differences and phylogenetic relationships between C. pecorum from pig, cattle, sheep and koala hosts.</title>
        <authorList>
            <person name="Jelocnik M."/>
            <person name="Bachmann N.L."/>
            <person name="Kaltenboeck B."/>
            <person name="Waugh C."/>
            <person name="Woolford L."/>
            <person name="Speight N."/>
            <person name="Gillett A."/>
            <person name="Higgins D."/>
            <person name="Flanagan C."/>
            <person name="Myers G."/>
            <person name="Timms P."/>
            <person name="Polkinghorne A."/>
        </authorList>
    </citation>
    <scope>NUCLEOTIDE SEQUENCE [LARGE SCALE GENOMIC DNA]</scope>
    <source>
        <strain evidence="4 5">L1</strain>
    </source>
</reference>
<sequence length="511" mass="57335">MIESSPKIPDVLKDLLQQHVVSPLDVVFARRHTPPNTEKAMLFLAASSALWRHGYPFLCLLEDRLVPSVPGLSEQVFFQGFQEFSKNSSEELFVVAEKKLYLRSLYETRKKLFQKLTRVSLAQPMFPSLKHLPKELSQAQAHTLQQVSQRCFSIVCGGPGTGKTFLAIQLIVALINENPHMRIIVVSPTGKVAAHFRKVLANYSLPDTAIAVHTIHHFLQEYAHQQYSTMDVLIVDEGSMVDFHLLHSLVQTLPGRYTPCGKVLSASMIIFGDKNQLPPIGIGAGNPLQDLIETFPESTMHLEVSYRAKTQDIQEIAQAILSHQMVPFSPLPPFSVAIELFADAFQRALSRGVSLCVLSPMRLGVWGYVNLNRFIHHELQKRNPLLPVPIIVSNRYETWGLCNGDTGVLSVQQQKLMFSQEIVIDAQAFSNYTYNYAMSVHKSQGSEYDEVLVVVPKGCEIFESSLLYTAVTRAKSKLSIWADAETLTKIIKKPRKYSFQGLDKALALMKT</sequence>
<feature type="domain" description="UvrD-like helicase C-terminal" evidence="3">
    <location>
        <begin position="436"/>
        <end position="479"/>
    </location>
</feature>
<dbReference type="Pfam" id="PF13604">
    <property type="entry name" value="AAA_30"/>
    <property type="match status" value="1"/>
</dbReference>
<dbReference type="AlphaFoldDB" id="A0AA40PR34"/>
<accession>A0AA40PR34</accession>
<name>A0AA40PR34_9CHLA</name>
<evidence type="ECO:0000313" key="5">
    <source>
        <dbReference type="Proteomes" id="UP000054301"/>
    </source>
</evidence>
<evidence type="ECO:0000259" key="3">
    <source>
        <dbReference type="Pfam" id="PF13538"/>
    </source>
</evidence>
<dbReference type="GO" id="GO:0006302">
    <property type="term" value="P:double-strand break repair"/>
    <property type="evidence" value="ECO:0007669"/>
    <property type="project" value="InterPro"/>
</dbReference>
<dbReference type="InterPro" id="IPR027785">
    <property type="entry name" value="UvrD-like_helicase_C"/>
</dbReference>
<dbReference type="PANTHER" id="PTHR43788:SF6">
    <property type="entry name" value="DNA HELICASE B"/>
    <property type="match status" value="1"/>
</dbReference>
<dbReference type="InterPro" id="IPR050534">
    <property type="entry name" value="Coronavir_polyprotein_1ab"/>
</dbReference>
<dbReference type="GO" id="GO:0017116">
    <property type="term" value="F:single-stranded DNA helicase activity"/>
    <property type="evidence" value="ECO:0007669"/>
    <property type="project" value="TreeGrafter"/>
</dbReference>
<dbReference type="GO" id="GO:0009338">
    <property type="term" value="C:exodeoxyribonuclease V complex"/>
    <property type="evidence" value="ECO:0007669"/>
    <property type="project" value="InterPro"/>
</dbReference>
<dbReference type="EMBL" id="LFRH01000001">
    <property type="protein sequence ID" value="KTF29059.1"/>
    <property type="molecule type" value="Genomic_DNA"/>
</dbReference>
<dbReference type="InterPro" id="IPR006344">
    <property type="entry name" value="RecD"/>
</dbReference>
<comment type="caution">
    <text evidence="4">The sequence shown here is derived from an EMBL/GenBank/DDBJ whole genome shotgun (WGS) entry which is preliminary data.</text>
</comment>
<evidence type="ECO:0000256" key="2">
    <source>
        <dbReference type="ARBA" id="ARBA00022840"/>
    </source>
</evidence>
<protein>
    <submittedName>
        <fullName evidence="4">Exodeoxyribonuclease V, alpha subunit</fullName>
    </submittedName>
</protein>
<dbReference type="CDD" id="cd17933">
    <property type="entry name" value="DEXSc_RecD-like"/>
    <property type="match status" value="1"/>
</dbReference>
<dbReference type="CDD" id="cd18809">
    <property type="entry name" value="SF1_C_RecD"/>
    <property type="match status" value="1"/>
</dbReference>
<dbReference type="RefSeq" id="WP_058787457.1">
    <property type="nucleotide sequence ID" value="NZ_LFRH01000001.1"/>
</dbReference>
<dbReference type="InterPro" id="IPR027417">
    <property type="entry name" value="P-loop_NTPase"/>
</dbReference>
<keyword evidence="1" id="KW-0547">Nucleotide-binding</keyword>
<dbReference type="SUPFAM" id="SSF52540">
    <property type="entry name" value="P-loop containing nucleoside triphosphate hydrolases"/>
    <property type="match status" value="1"/>
</dbReference>
<organism evidence="4 5">
    <name type="scientific">Chlamydia pecorum</name>
    <dbReference type="NCBI Taxonomy" id="85991"/>
    <lineage>
        <taxon>Bacteria</taxon>
        <taxon>Pseudomonadati</taxon>
        <taxon>Chlamydiota</taxon>
        <taxon>Chlamydiia</taxon>
        <taxon>Chlamydiales</taxon>
        <taxon>Chlamydiaceae</taxon>
        <taxon>Chlamydia/Chlamydophila group</taxon>
        <taxon>Chlamydia</taxon>
    </lineage>
</organism>
<keyword evidence="2" id="KW-0067">ATP-binding</keyword>
<dbReference type="Proteomes" id="UP000054301">
    <property type="component" value="Unassembled WGS sequence"/>
</dbReference>
<proteinExistence type="predicted"/>
<dbReference type="GO" id="GO:0008854">
    <property type="term" value="F:exodeoxyribonuclease V activity"/>
    <property type="evidence" value="ECO:0007669"/>
    <property type="project" value="InterPro"/>
</dbReference>
<evidence type="ECO:0000256" key="1">
    <source>
        <dbReference type="ARBA" id="ARBA00022741"/>
    </source>
</evidence>
<dbReference type="NCBIfam" id="TIGR01447">
    <property type="entry name" value="recD"/>
    <property type="match status" value="1"/>
</dbReference>
<evidence type="ECO:0000313" key="4">
    <source>
        <dbReference type="EMBL" id="KTF29059.1"/>
    </source>
</evidence>
<dbReference type="PANTHER" id="PTHR43788">
    <property type="entry name" value="DNA2/NAM7 HELICASE FAMILY MEMBER"/>
    <property type="match status" value="1"/>
</dbReference>